<keyword evidence="4" id="KW-1185">Reference proteome</keyword>
<dbReference type="Gene3D" id="1.10.287.110">
    <property type="entry name" value="DnaJ domain"/>
    <property type="match status" value="1"/>
</dbReference>
<keyword evidence="1" id="KW-0143">Chaperone</keyword>
<feature type="domain" description="J" evidence="2">
    <location>
        <begin position="104"/>
        <end position="155"/>
    </location>
</feature>
<dbReference type="SMART" id="SM00271">
    <property type="entry name" value="DnaJ"/>
    <property type="match status" value="1"/>
</dbReference>
<evidence type="ECO:0000313" key="3">
    <source>
        <dbReference type="EMBL" id="SNX50310.1"/>
    </source>
</evidence>
<accession>A0A240EQN7</accession>
<proteinExistence type="predicted"/>
<dbReference type="AlphaFoldDB" id="A0A240EQN7"/>
<name>A0A240EQN7_9VIBR</name>
<evidence type="ECO:0000259" key="2">
    <source>
        <dbReference type="PROSITE" id="PS50076"/>
    </source>
</evidence>
<protein>
    <submittedName>
        <fullName evidence="3">Chaperone protein DnaJ</fullName>
    </submittedName>
</protein>
<dbReference type="SUPFAM" id="SSF46565">
    <property type="entry name" value="Chaperone J-domain"/>
    <property type="match status" value="1"/>
</dbReference>
<gene>
    <name evidence="3" type="primary">dnaJ_2</name>
    <name evidence="3" type="ORF">VTH8203_03965</name>
</gene>
<dbReference type="CDD" id="cd06257">
    <property type="entry name" value="DnaJ"/>
    <property type="match status" value="1"/>
</dbReference>
<dbReference type="InterPro" id="IPR021059">
    <property type="entry name" value="DnaJ-related_N"/>
</dbReference>
<dbReference type="InterPro" id="IPR036869">
    <property type="entry name" value="J_dom_sf"/>
</dbReference>
<dbReference type="Pfam" id="PF12339">
    <property type="entry name" value="DNAJ_related"/>
    <property type="match status" value="1"/>
</dbReference>
<dbReference type="Proteomes" id="UP000219336">
    <property type="component" value="Unassembled WGS sequence"/>
</dbReference>
<dbReference type="Pfam" id="PF00226">
    <property type="entry name" value="DnaJ"/>
    <property type="match status" value="1"/>
</dbReference>
<evidence type="ECO:0000256" key="1">
    <source>
        <dbReference type="ARBA" id="ARBA00023186"/>
    </source>
</evidence>
<reference evidence="4" key="1">
    <citation type="submission" date="2016-06" db="EMBL/GenBank/DDBJ databases">
        <authorList>
            <person name="Rodrigo-Torres L."/>
            <person name="Arahal R.D."/>
            <person name="Lucena T."/>
        </authorList>
    </citation>
    <scope>NUCLEOTIDE SEQUENCE [LARGE SCALE GENOMIC DNA]</scope>
    <source>
        <strain evidence="4">CECT8203</strain>
    </source>
</reference>
<dbReference type="InterPro" id="IPR001623">
    <property type="entry name" value="DnaJ_domain"/>
</dbReference>
<evidence type="ECO:0000313" key="4">
    <source>
        <dbReference type="Proteomes" id="UP000219336"/>
    </source>
</evidence>
<dbReference type="PROSITE" id="PS50076">
    <property type="entry name" value="DNAJ_2"/>
    <property type="match status" value="1"/>
</dbReference>
<sequence length="155" mass="18629">MPSFDDSPEKDLFKRNFLLMNALFQLQELLLPEQWLQVEAMDIQLLPYNPREHQIIDSDPLREYYLDWSHYEAEVGEVRRLLEDFWQRYAYFVGASKVTVSRTTALKSFGLNEWATQKEIRQAWRRLALRWHPDREGGDAEKFRNCCEAWSLLKE</sequence>
<dbReference type="EMBL" id="OANU01000117">
    <property type="protein sequence ID" value="SNX50310.1"/>
    <property type="molecule type" value="Genomic_DNA"/>
</dbReference>
<organism evidence="3 4">
    <name type="scientific">Vibrio thalassae</name>
    <dbReference type="NCBI Taxonomy" id="1243014"/>
    <lineage>
        <taxon>Bacteria</taxon>
        <taxon>Pseudomonadati</taxon>
        <taxon>Pseudomonadota</taxon>
        <taxon>Gammaproteobacteria</taxon>
        <taxon>Vibrionales</taxon>
        <taxon>Vibrionaceae</taxon>
        <taxon>Vibrio</taxon>
    </lineage>
</organism>